<organism evidence="1 2">
    <name type="scientific">Escherichia coli</name>
    <dbReference type="NCBI Taxonomy" id="562"/>
    <lineage>
        <taxon>Bacteria</taxon>
        <taxon>Pseudomonadati</taxon>
        <taxon>Pseudomonadota</taxon>
        <taxon>Gammaproteobacteria</taxon>
        <taxon>Enterobacterales</taxon>
        <taxon>Enterobacteriaceae</taxon>
        <taxon>Escherichia</taxon>
    </lineage>
</organism>
<proteinExistence type="predicted"/>
<accession>A0AAW5YXQ8</accession>
<feature type="non-terminal residue" evidence="1">
    <location>
        <position position="69"/>
    </location>
</feature>
<gene>
    <name evidence="1" type="ORF">NY836_00290</name>
</gene>
<comment type="caution">
    <text evidence="1">The sequence shown here is derived from an EMBL/GenBank/DDBJ whole genome shotgun (WGS) entry which is preliminary data.</text>
</comment>
<dbReference type="AlphaFoldDB" id="A0AAW5YXQ8"/>
<reference evidence="1" key="1">
    <citation type="submission" date="2022-08" db="EMBL/GenBank/DDBJ databases">
        <title>Genome sequencing of human pathogens.</title>
        <authorList>
            <person name="Cao X."/>
        </authorList>
    </citation>
    <scope>NUCLEOTIDE SEQUENCE</scope>
    <source>
        <strain evidence="1">EC16126</strain>
    </source>
</reference>
<dbReference type="EMBL" id="JANWOR010000036">
    <property type="protein sequence ID" value="MDA4175891.1"/>
    <property type="molecule type" value="Genomic_DNA"/>
</dbReference>
<dbReference type="RefSeq" id="WP_271097563.1">
    <property type="nucleotide sequence ID" value="NZ_JANWOR010000036.1"/>
</dbReference>
<protein>
    <recommendedName>
        <fullName evidence="3">Autotransporter outer membrane beta-barrel domain-containing protein</fullName>
    </recommendedName>
</protein>
<dbReference type="InterPro" id="IPR012332">
    <property type="entry name" value="Autotransporter_pectin_lyase_C"/>
</dbReference>
<feature type="non-terminal residue" evidence="1">
    <location>
        <position position="1"/>
    </location>
</feature>
<sequence>HGKDLSFENTGTVVLKDIVNQGAGTLTFNGDYIVKPDADQTWVGGGIIVNGDHTVNWQVNGVKGDSMHK</sequence>
<evidence type="ECO:0000313" key="1">
    <source>
        <dbReference type="EMBL" id="MDA4175891.1"/>
    </source>
</evidence>
<evidence type="ECO:0008006" key="3">
    <source>
        <dbReference type="Google" id="ProtNLM"/>
    </source>
</evidence>
<dbReference type="Gene3D" id="2.160.20.20">
    <property type="match status" value="1"/>
</dbReference>
<dbReference type="Proteomes" id="UP001211064">
    <property type="component" value="Unassembled WGS sequence"/>
</dbReference>
<name>A0AAW5YXQ8_ECOLX</name>
<evidence type="ECO:0000313" key="2">
    <source>
        <dbReference type="Proteomes" id="UP001211064"/>
    </source>
</evidence>